<dbReference type="GO" id="GO:0006508">
    <property type="term" value="P:proteolysis"/>
    <property type="evidence" value="ECO:0007669"/>
    <property type="project" value="UniProtKB-KW"/>
</dbReference>
<dbReference type="PROSITE" id="PS50600">
    <property type="entry name" value="ULP_PROTEASE"/>
    <property type="match status" value="1"/>
</dbReference>
<evidence type="ECO:0000313" key="5">
    <source>
        <dbReference type="Proteomes" id="UP000683925"/>
    </source>
</evidence>
<protein>
    <recommendedName>
        <fullName evidence="3">Ubiquitin-like protease family profile domain-containing protein</fullName>
    </recommendedName>
</protein>
<evidence type="ECO:0000259" key="3">
    <source>
        <dbReference type="PROSITE" id="PS50600"/>
    </source>
</evidence>
<proteinExistence type="predicted"/>
<dbReference type="OrthoDB" id="1939479at2759"/>
<dbReference type="OMA" id="MLNSYAT"/>
<comment type="caution">
    <text evidence="4">The sequence shown here is derived from an EMBL/GenBank/DDBJ whole genome shotgun (WGS) entry which is preliminary data.</text>
</comment>
<keyword evidence="2" id="KW-0378">Hydrolase</keyword>
<organism evidence="4 5">
    <name type="scientific">Paramecium octaurelia</name>
    <dbReference type="NCBI Taxonomy" id="43137"/>
    <lineage>
        <taxon>Eukaryota</taxon>
        <taxon>Sar</taxon>
        <taxon>Alveolata</taxon>
        <taxon>Ciliophora</taxon>
        <taxon>Intramacronucleata</taxon>
        <taxon>Oligohymenophorea</taxon>
        <taxon>Peniculida</taxon>
        <taxon>Parameciidae</taxon>
        <taxon>Paramecium</taxon>
    </lineage>
</organism>
<dbReference type="Proteomes" id="UP000683925">
    <property type="component" value="Unassembled WGS sequence"/>
</dbReference>
<dbReference type="AlphaFoldDB" id="A0A8S1UHF2"/>
<accession>A0A8S1UHF2</accession>
<keyword evidence="5" id="KW-1185">Reference proteome</keyword>
<evidence type="ECO:0000256" key="2">
    <source>
        <dbReference type="ARBA" id="ARBA00022801"/>
    </source>
</evidence>
<dbReference type="EMBL" id="CAJJDP010000044">
    <property type="protein sequence ID" value="CAD8163945.1"/>
    <property type="molecule type" value="Genomic_DNA"/>
</dbReference>
<dbReference type="InterPro" id="IPR003653">
    <property type="entry name" value="Peptidase_C48_C"/>
</dbReference>
<evidence type="ECO:0000313" key="4">
    <source>
        <dbReference type="EMBL" id="CAD8163945.1"/>
    </source>
</evidence>
<gene>
    <name evidence="4" type="ORF">POCTA_138.1.T0440109</name>
</gene>
<sequence length="551" mass="65127">MLSDLFTFYKEKKDNSYMLFGKQNNKEHADMFTTFRTQLKPQFRSIINHFLNKLQIKQNAQQLIKQNLSSFFIWKNHKQEVEVFYIDESLTSEIKYKNQISDETYKQFYEILLSLSNLNIQDVQQVIITTANFFKEIDQLYHNIAVVIQKEQKKGNKDQQFVSLKILTRNSFILRPSGDLIKLPKISNDMYNFNHTNIYISTRIPFCNPMQGDLDQNVFRYTGSIDKQTFLPNGQGVLDSDEAFQFQCKFSDGLATGKGCLDLKFQKQIFQGHFQYGLKHGESITSNPNQTITTGYYQNNMKQGVFVNKKQNGSKVQEIYYKNDQMVKKKDECKFDENMISTRYLVNHKDISINNHFFSGLTEEKWINQLLVDYYLSLLSDYYKNSSKAQIYLFNTSQSQDLFTSQISLVDYKSLKLQQKYEQVINDYQKYNKIVFILNADQVHFLVLVYQNKSLYMLNSYATQNDQKILSAVGSIFPIQLKLQQIQVEQQQNTYDCSLYSIYNVMLQYKYYNVDVDKIDYKVSYKYIKKLRLHLKNIISNDYAHIILHQD</sequence>
<dbReference type="GO" id="GO:0008234">
    <property type="term" value="F:cysteine-type peptidase activity"/>
    <property type="evidence" value="ECO:0007669"/>
    <property type="project" value="InterPro"/>
</dbReference>
<keyword evidence="1" id="KW-0645">Protease</keyword>
<evidence type="ECO:0000256" key="1">
    <source>
        <dbReference type="ARBA" id="ARBA00022670"/>
    </source>
</evidence>
<reference evidence="4" key="1">
    <citation type="submission" date="2021-01" db="EMBL/GenBank/DDBJ databases">
        <authorList>
            <consortium name="Genoscope - CEA"/>
            <person name="William W."/>
        </authorList>
    </citation>
    <scope>NUCLEOTIDE SEQUENCE</scope>
</reference>
<feature type="domain" description="Ubiquitin-like protease family profile" evidence="3">
    <location>
        <begin position="351"/>
        <end position="508"/>
    </location>
</feature>
<name>A0A8S1UHF2_PAROT</name>